<keyword evidence="3" id="KW-1185">Reference proteome</keyword>
<feature type="compositionally biased region" description="Basic and acidic residues" evidence="1">
    <location>
        <begin position="162"/>
        <end position="180"/>
    </location>
</feature>
<feature type="compositionally biased region" description="Basic and acidic residues" evidence="1">
    <location>
        <begin position="119"/>
        <end position="130"/>
    </location>
</feature>
<evidence type="ECO:0000313" key="2">
    <source>
        <dbReference type="EMBL" id="KOC69566.1"/>
    </source>
</evidence>
<dbReference type="EMBL" id="KQ414606">
    <property type="protein sequence ID" value="KOC69566.1"/>
    <property type="molecule type" value="Genomic_DNA"/>
</dbReference>
<protein>
    <submittedName>
        <fullName evidence="2">Uncharacterized protein</fullName>
    </submittedName>
</protein>
<gene>
    <name evidence="2" type="ORF">WH47_05509</name>
</gene>
<proteinExistence type="predicted"/>
<dbReference type="AlphaFoldDB" id="A0A0L7RFS2"/>
<feature type="region of interest" description="Disordered" evidence="1">
    <location>
        <begin position="119"/>
        <end position="195"/>
    </location>
</feature>
<dbReference type="Proteomes" id="UP000053825">
    <property type="component" value="Unassembled WGS sequence"/>
</dbReference>
<evidence type="ECO:0000256" key="1">
    <source>
        <dbReference type="SAM" id="MobiDB-lite"/>
    </source>
</evidence>
<feature type="compositionally biased region" description="Acidic residues" evidence="1">
    <location>
        <begin position="131"/>
        <end position="141"/>
    </location>
</feature>
<accession>A0A0L7RFS2</accession>
<reference evidence="2 3" key="1">
    <citation type="submission" date="2015-07" db="EMBL/GenBank/DDBJ databases">
        <title>The genome of Habropoda laboriosa.</title>
        <authorList>
            <person name="Pan H."/>
            <person name="Kapheim K."/>
        </authorList>
    </citation>
    <scope>NUCLEOTIDE SEQUENCE [LARGE SCALE GENOMIC DNA]</scope>
    <source>
        <strain evidence="2">0110345459</strain>
    </source>
</reference>
<organism evidence="2 3">
    <name type="scientific">Habropoda laboriosa</name>
    <dbReference type="NCBI Taxonomy" id="597456"/>
    <lineage>
        <taxon>Eukaryota</taxon>
        <taxon>Metazoa</taxon>
        <taxon>Ecdysozoa</taxon>
        <taxon>Arthropoda</taxon>
        <taxon>Hexapoda</taxon>
        <taxon>Insecta</taxon>
        <taxon>Pterygota</taxon>
        <taxon>Neoptera</taxon>
        <taxon>Endopterygota</taxon>
        <taxon>Hymenoptera</taxon>
        <taxon>Apocrita</taxon>
        <taxon>Aculeata</taxon>
        <taxon>Apoidea</taxon>
        <taxon>Anthophila</taxon>
        <taxon>Apidae</taxon>
        <taxon>Habropoda</taxon>
    </lineage>
</organism>
<name>A0A0L7RFS2_9HYME</name>
<sequence length="195" mass="21931">MFLFGELVGAFYWEMFLLEETIGKFAVCKRIPVVVAIGKLAGLVQELIVARRKLVRLAVMRVAIAAKVMPTCVVLLGRWRALKDGGRWLSRMEENEVEEGGGRTKRSWKRVGRLGERERQKMKEDLKGEEEASAEEEEEEDGRSVVDEKSSGNVAVGKGKQGRREEEGVEHGRTETEKQKKKERQTLTGNGNLGS</sequence>
<evidence type="ECO:0000313" key="3">
    <source>
        <dbReference type="Proteomes" id="UP000053825"/>
    </source>
</evidence>